<evidence type="ECO:0000313" key="3">
    <source>
        <dbReference type="Proteomes" id="UP001253595"/>
    </source>
</evidence>
<dbReference type="NCBIfam" id="TIGR04219">
    <property type="entry name" value="OMP_w_GlyGly"/>
    <property type="match status" value="1"/>
</dbReference>
<dbReference type="EMBL" id="JAVDVX010000002">
    <property type="protein sequence ID" value="MDR7089735.1"/>
    <property type="molecule type" value="Genomic_DNA"/>
</dbReference>
<sequence>MKPFSPLVNFSLSTLALTAACQANADTLFGIYAGAGTWQSEYAGEIGKPATSASDLGMSDNNNNFYYIAIEHPIPFFPNIKVQQNNITSEQSSVIENNFSIGNIGYPSGSTVATDFDLSYTDAALYYELLDNWLILDLGVTLRKYSGYLEATSVSSSDKTDIDISVPLAYGRMQFDLPLTGFFAGFEGNYISYDGNDLADYSAKIGYSFDSALDLGVEVGYRALTVNIDDDDVHTNVDIKGPYAAALFHF</sequence>
<proteinExistence type="predicted"/>
<feature type="signal peptide" evidence="1">
    <location>
        <begin position="1"/>
        <end position="25"/>
    </location>
</feature>
<reference evidence="2 3" key="1">
    <citation type="submission" date="2023-07" db="EMBL/GenBank/DDBJ databases">
        <title>Sorghum-associated microbial communities from plants grown in Nebraska, USA.</title>
        <authorList>
            <person name="Schachtman D."/>
        </authorList>
    </citation>
    <scope>NUCLEOTIDE SEQUENCE [LARGE SCALE GENOMIC DNA]</scope>
    <source>
        <strain evidence="2 3">BE190</strain>
    </source>
</reference>
<protein>
    <submittedName>
        <fullName evidence="2">Outer membrane protein</fullName>
    </submittedName>
</protein>
<evidence type="ECO:0000256" key="1">
    <source>
        <dbReference type="SAM" id="SignalP"/>
    </source>
</evidence>
<dbReference type="RefSeq" id="WP_310071280.1">
    <property type="nucleotide sequence ID" value="NZ_JAVDVX010000002.1"/>
</dbReference>
<name>A0ABU1UX59_9GAMM</name>
<dbReference type="InterPro" id="IPR026387">
    <property type="entry name" value="OMP_w_GlyGly"/>
</dbReference>
<dbReference type="PROSITE" id="PS51257">
    <property type="entry name" value="PROKAR_LIPOPROTEIN"/>
    <property type="match status" value="1"/>
</dbReference>
<accession>A0ABU1UX59</accession>
<evidence type="ECO:0000313" key="2">
    <source>
        <dbReference type="EMBL" id="MDR7089735.1"/>
    </source>
</evidence>
<comment type="caution">
    <text evidence="2">The sequence shown here is derived from an EMBL/GenBank/DDBJ whole genome shotgun (WGS) entry which is preliminary data.</text>
</comment>
<gene>
    <name evidence="2" type="ORF">J2X05_001741</name>
</gene>
<feature type="chain" id="PRO_5047454466" evidence="1">
    <location>
        <begin position="26"/>
        <end position="250"/>
    </location>
</feature>
<organism evidence="2 3">
    <name type="scientific">Cellvibrio fibrivorans</name>
    <dbReference type="NCBI Taxonomy" id="126350"/>
    <lineage>
        <taxon>Bacteria</taxon>
        <taxon>Pseudomonadati</taxon>
        <taxon>Pseudomonadota</taxon>
        <taxon>Gammaproteobacteria</taxon>
        <taxon>Cellvibrionales</taxon>
        <taxon>Cellvibrionaceae</taxon>
        <taxon>Cellvibrio</taxon>
    </lineage>
</organism>
<keyword evidence="3" id="KW-1185">Reference proteome</keyword>
<keyword evidence="1" id="KW-0732">Signal</keyword>
<dbReference type="Proteomes" id="UP001253595">
    <property type="component" value="Unassembled WGS sequence"/>
</dbReference>